<gene>
    <name evidence="2" type="ORF">NDU88_001539</name>
</gene>
<dbReference type="Proteomes" id="UP001066276">
    <property type="component" value="Chromosome 2_2"/>
</dbReference>
<name>A0AAV7UX23_PLEWA</name>
<reference evidence="2" key="1">
    <citation type="journal article" date="2022" name="bioRxiv">
        <title>Sequencing and chromosome-scale assembly of the giantPleurodeles waltlgenome.</title>
        <authorList>
            <person name="Brown T."/>
            <person name="Elewa A."/>
            <person name="Iarovenko S."/>
            <person name="Subramanian E."/>
            <person name="Araus A.J."/>
            <person name="Petzold A."/>
            <person name="Susuki M."/>
            <person name="Suzuki K.-i.T."/>
            <person name="Hayashi T."/>
            <person name="Toyoda A."/>
            <person name="Oliveira C."/>
            <person name="Osipova E."/>
            <person name="Leigh N.D."/>
            <person name="Simon A."/>
            <person name="Yun M.H."/>
        </authorList>
    </citation>
    <scope>NUCLEOTIDE SEQUENCE</scope>
    <source>
        <strain evidence="2">20211129_DDA</strain>
        <tissue evidence="2">Liver</tissue>
    </source>
</reference>
<keyword evidence="3" id="KW-1185">Reference proteome</keyword>
<comment type="caution">
    <text evidence="2">The sequence shown here is derived from an EMBL/GenBank/DDBJ whole genome shotgun (WGS) entry which is preliminary data.</text>
</comment>
<protein>
    <submittedName>
        <fullName evidence="2">Uncharacterized protein</fullName>
    </submittedName>
</protein>
<feature type="region of interest" description="Disordered" evidence="1">
    <location>
        <begin position="1"/>
        <end position="25"/>
    </location>
</feature>
<proteinExistence type="predicted"/>
<accession>A0AAV7UX23</accession>
<evidence type="ECO:0000313" key="2">
    <source>
        <dbReference type="EMBL" id="KAJ1192227.1"/>
    </source>
</evidence>
<evidence type="ECO:0000313" key="3">
    <source>
        <dbReference type="Proteomes" id="UP001066276"/>
    </source>
</evidence>
<dbReference type="AlphaFoldDB" id="A0AAV7UX23"/>
<sequence>MGKRKAVDLPAPPKGTKKAKKLSRKQVNQIPLSGQNDLDAIDLLFEEVESILGKYFPPALSTVINMVPNILCTNRFELLQENNDMPF</sequence>
<feature type="compositionally biased region" description="Basic residues" evidence="1">
    <location>
        <begin position="15"/>
        <end position="24"/>
    </location>
</feature>
<dbReference type="EMBL" id="JANPWB010000004">
    <property type="protein sequence ID" value="KAJ1192227.1"/>
    <property type="molecule type" value="Genomic_DNA"/>
</dbReference>
<evidence type="ECO:0000256" key="1">
    <source>
        <dbReference type="SAM" id="MobiDB-lite"/>
    </source>
</evidence>
<organism evidence="2 3">
    <name type="scientific">Pleurodeles waltl</name>
    <name type="common">Iberian ribbed newt</name>
    <dbReference type="NCBI Taxonomy" id="8319"/>
    <lineage>
        <taxon>Eukaryota</taxon>
        <taxon>Metazoa</taxon>
        <taxon>Chordata</taxon>
        <taxon>Craniata</taxon>
        <taxon>Vertebrata</taxon>
        <taxon>Euteleostomi</taxon>
        <taxon>Amphibia</taxon>
        <taxon>Batrachia</taxon>
        <taxon>Caudata</taxon>
        <taxon>Salamandroidea</taxon>
        <taxon>Salamandridae</taxon>
        <taxon>Pleurodelinae</taxon>
        <taxon>Pleurodeles</taxon>
    </lineage>
</organism>